<name>A0A4P9C7X5_EUBML</name>
<dbReference type="RefSeq" id="WP_096920259.1">
    <property type="nucleotide sequence ID" value="NZ_CP029487.1"/>
</dbReference>
<dbReference type="AlphaFoldDB" id="A0A4P9C7X5"/>
<dbReference type="Proteomes" id="UP000218387">
    <property type="component" value="Chromosome"/>
</dbReference>
<reference evidence="2 3" key="1">
    <citation type="submission" date="2018-05" db="EMBL/GenBank/DDBJ databases">
        <title>Genome comparison of Eubacterium sp.</title>
        <authorList>
            <person name="Feng Y."/>
            <person name="Sanchez-Andrea I."/>
            <person name="Stams A.J.M."/>
            <person name="De Vos W.M."/>
        </authorList>
    </citation>
    <scope>NUCLEOTIDE SEQUENCE [LARGE SCALE GENOMIC DNA]</scope>
    <source>
        <strain evidence="2 3">YI</strain>
    </source>
</reference>
<organism evidence="2 3">
    <name type="scientific">Eubacterium maltosivorans</name>
    <dbReference type="NCBI Taxonomy" id="2041044"/>
    <lineage>
        <taxon>Bacteria</taxon>
        <taxon>Bacillati</taxon>
        <taxon>Bacillota</taxon>
        <taxon>Clostridia</taxon>
        <taxon>Eubacteriales</taxon>
        <taxon>Eubacteriaceae</taxon>
        <taxon>Eubacterium</taxon>
    </lineage>
</organism>
<sequence>MDYYYDYYDFGDSFYNYDALGAFIGIIIVICLCILIFACVFAIIAYIFKGISLYTLAKKRNLRYPWIAWIPMANQYLLGALINDQVSIGSLHIPYAAVILPLLSGVVILLSNTMTQIPFVGWIFLFVACILTAIYEYSAYYWLYRIYNPKNTTLYLVLSIIFPVTIPFFWFSLRDKAPDYTDIPMTKPCSQNPRAILSFCLGVLSMLSSLAGGGFWIGVCAIIFGILSYQELKRENAPAQFAILGIIFGALGIIMIFVLPVIGLAVFQGHSLINRITNSLYTNTTRYPFL</sequence>
<keyword evidence="1" id="KW-1133">Transmembrane helix</keyword>
<feature type="transmembrane region" description="Helical" evidence="1">
    <location>
        <begin position="154"/>
        <end position="173"/>
    </location>
</feature>
<proteinExistence type="predicted"/>
<dbReference type="EMBL" id="CP029487">
    <property type="protein sequence ID" value="QCT71504.1"/>
    <property type="molecule type" value="Genomic_DNA"/>
</dbReference>
<feature type="transmembrane region" description="Helical" evidence="1">
    <location>
        <begin position="88"/>
        <end position="110"/>
    </location>
</feature>
<keyword evidence="3" id="KW-1185">Reference proteome</keyword>
<evidence type="ECO:0000313" key="3">
    <source>
        <dbReference type="Proteomes" id="UP000218387"/>
    </source>
</evidence>
<accession>A0A4P9C7X5</accession>
<keyword evidence="1" id="KW-0812">Transmembrane</keyword>
<feature type="transmembrane region" description="Helical" evidence="1">
    <location>
        <begin position="20"/>
        <end position="48"/>
    </location>
</feature>
<evidence type="ECO:0000313" key="2">
    <source>
        <dbReference type="EMBL" id="QCT71504.1"/>
    </source>
</evidence>
<feature type="transmembrane region" description="Helical" evidence="1">
    <location>
        <begin position="239"/>
        <end position="267"/>
    </location>
</feature>
<feature type="transmembrane region" description="Helical" evidence="1">
    <location>
        <begin position="122"/>
        <end position="142"/>
    </location>
</feature>
<feature type="transmembrane region" description="Helical" evidence="1">
    <location>
        <begin position="194"/>
        <end position="227"/>
    </location>
</feature>
<protein>
    <submittedName>
        <fullName evidence="2">DUF4190 domain-containing protein</fullName>
    </submittedName>
</protein>
<gene>
    <name evidence="2" type="ORF">CPZ25_009260</name>
</gene>
<dbReference type="KEGG" id="emt:CPZ25_009260"/>
<evidence type="ECO:0000256" key="1">
    <source>
        <dbReference type="SAM" id="Phobius"/>
    </source>
</evidence>
<keyword evidence="1" id="KW-0472">Membrane</keyword>